<dbReference type="EMBL" id="JAICCE010000017">
    <property type="protein sequence ID" value="KAG9265902.1"/>
    <property type="molecule type" value="Genomic_DNA"/>
</dbReference>
<organism evidence="3 4">
    <name type="scientific">Astyanax mexicanus</name>
    <name type="common">Blind cave fish</name>
    <name type="synonym">Astyanax fasciatus mexicanus</name>
    <dbReference type="NCBI Taxonomy" id="7994"/>
    <lineage>
        <taxon>Eukaryota</taxon>
        <taxon>Metazoa</taxon>
        <taxon>Chordata</taxon>
        <taxon>Craniata</taxon>
        <taxon>Vertebrata</taxon>
        <taxon>Euteleostomi</taxon>
        <taxon>Actinopterygii</taxon>
        <taxon>Neopterygii</taxon>
        <taxon>Teleostei</taxon>
        <taxon>Ostariophysi</taxon>
        <taxon>Characiformes</taxon>
        <taxon>Characoidei</taxon>
        <taxon>Acestrorhamphidae</taxon>
        <taxon>Acestrorhamphinae</taxon>
        <taxon>Astyanax</taxon>
    </lineage>
</organism>
<dbReference type="Pfam" id="PF04970">
    <property type="entry name" value="LRAT"/>
    <property type="match status" value="1"/>
</dbReference>
<evidence type="ECO:0000313" key="3">
    <source>
        <dbReference type="EMBL" id="KAG9265902.1"/>
    </source>
</evidence>
<dbReference type="SUPFAM" id="SSF54001">
    <property type="entry name" value="Cysteine proteinases"/>
    <property type="match status" value="1"/>
</dbReference>
<accession>A0A8T2L7C6</accession>
<gene>
    <name evidence="3" type="ORF">AMEX_G20381</name>
</gene>
<dbReference type="Gene3D" id="3.90.1720.10">
    <property type="entry name" value="endopeptidase domain like (from Nostoc punctiforme)"/>
    <property type="match status" value="1"/>
</dbReference>
<dbReference type="InterPro" id="IPR038765">
    <property type="entry name" value="Papain-like_cys_pep_sf"/>
</dbReference>
<evidence type="ECO:0000313" key="4">
    <source>
        <dbReference type="Proteomes" id="UP000752171"/>
    </source>
</evidence>
<dbReference type="AlphaFoldDB" id="A0A8T2L7C6"/>
<sequence length="185" mass="20952">MELFETIKNAKDVLNVVKGQSSKDFDEKVFNNVDSLVPGDLLLRKMKDCWKYHHVGIYCGNNEVIHFSAPQGKEILGSMRISQSPLPDEDGEIHKITVKKFNTGQDLKVFRLKENVPRNLHVNIMNAMEMCIPYHLLSFNCVHFALCILEKIKWPAQSRSEDGATPEENQALNPAVKDSEERGGA</sequence>
<dbReference type="InterPro" id="IPR007053">
    <property type="entry name" value="LRAT_dom"/>
</dbReference>
<protein>
    <recommendedName>
        <fullName evidence="2">LRAT domain-containing protein</fullName>
    </recommendedName>
</protein>
<comment type="caution">
    <text evidence="3">The sequence shown here is derived from an EMBL/GenBank/DDBJ whole genome shotgun (WGS) entry which is preliminary data.</text>
</comment>
<name>A0A8T2L7C6_ASTMX</name>
<evidence type="ECO:0000256" key="1">
    <source>
        <dbReference type="SAM" id="MobiDB-lite"/>
    </source>
</evidence>
<feature type="region of interest" description="Disordered" evidence="1">
    <location>
        <begin position="158"/>
        <end position="185"/>
    </location>
</feature>
<dbReference type="PROSITE" id="PS51934">
    <property type="entry name" value="LRAT"/>
    <property type="match status" value="1"/>
</dbReference>
<evidence type="ECO:0000259" key="2">
    <source>
        <dbReference type="PROSITE" id="PS51934"/>
    </source>
</evidence>
<reference evidence="3 4" key="1">
    <citation type="submission" date="2021-07" db="EMBL/GenBank/DDBJ databases">
        <authorList>
            <person name="Imarazene B."/>
            <person name="Zahm M."/>
            <person name="Klopp C."/>
            <person name="Cabau C."/>
            <person name="Beille S."/>
            <person name="Jouanno E."/>
            <person name="Castinel A."/>
            <person name="Lluch J."/>
            <person name="Gil L."/>
            <person name="Kuchtly C."/>
            <person name="Lopez Roques C."/>
            <person name="Donnadieu C."/>
            <person name="Parrinello H."/>
            <person name="Journot L."/>
            <person name="Du K."/>
            <person name="Schartl M."/>
            <person name="Retaux S."/>
            <person name="Guiguen Y."/>
        </authorList>
    </citation>
    <scope>NUCLEOTIDE SEQUENCE [LARGE SCALE GENOMIC DNA]</scope>
    <source>
        <strain evidence="3">Pach_M1</strain>
        <tissue evidence="3">Testis</tissue>
    </source>
</reference>
<feature type="domain" description="LRAT" evidence="2">
    <location>
        <begin position="44"/>
        <end position="157"/>
    </location>
</feature>
<dbReference type="Proteomes" id="UP000752171">
    <property type="component" value="Unassembled WGS sequence"/>
</dbReference>
<proteinExistence type="predicted"/>